<feature type="transmembrane region" description="Helical" evidence="1">
    <location>
        <begin position="20"/>
        <end position="38"/>
    </location>
</feature>
<keyword evidence="1" id="KW-0812">Transmembrane</keyword>
<name>A0A1G1STX9_9BACT</name>
<comment type="caution">
    <text evidence="2">The sequence shown here is derived from an EMBL/GenBank/DDBJ whole genome shotgun (WGS) entry which is preliminary data.</text>
</comment>
<accession>A0A1G1STX9</accession>
<evidence type="ECO:0000313" key="2">
    <source>
        <dbReference type="EMBL" id="OGX82072.1"/>
    </source>
</evidence>
<keyword evidence="3" id="KW-1185">Reference proteome</keyword>
<organism evidence="2 3">
    <name type="scientific">Hymenobacter lapidarius</name>
    <dbReference type="NCBI Taxonomy" id="1908237"/>
    <lineage>
        <taxon>Bacteria</taxon>
        <taxon>Pseudomonadati</taxon>
        <taxon>Bacteroidota</taxon>
        <taxon>Cytophagia</taxon>
        <taxon>Cytophagales</taxon>
        <taxon>Hymenobacteraceae</taxon>
        <taxon>Hymenobacter</taxon>
    </lineage>
</organism>
<dbReference type="RefSeq" id="WP_070730200.1">
    <property type="nucleotide sequence ID" value="NZ_MDZB01000152.1"/>
</dbReference>
<sequence>MQPETATLPSSTLQTEKGKFLITAANSAAIYVLTYYLVWGLQQVAEVGVAWFYGLHGTWGPSRIAYTMADAEWWPVAIITAHGIGPLVSVLLGVAAFAWYWRSERAQRGLFKLLLLWTAFHCCNAVFGALLTDTFVQSGFWYVPDWLFQAGTVVNTLLAVLAGLVQVALGYFGAMAFLQAHDSRTVMQFANAGGWW</sequence>
<feature type="transmembrane region" description="Helical" evidence="1">
    <location>
        <begin position="73"/>
        <end position="101"/>
    </location>
</feature>
<gene>
    <name evidence="2" type="ORF">BEN47_18810</name>
</gene>
<dbReference type="STRING" id="1908237.BEN47_18810"/>
<dbReference type="OrthoDB" id="877309at2"/>
<keyword evidence="1" id="KW-0472">Membrane</keyword>
<dbReference type="Proteomes" id="UP000176294">
    <property type="component" value="Unassembled WGS sequence"/>
</dbReference>
<evidence type="ECO:0000313" key="3">
    <source>
        <dbReference type="Proteomes" id="UP000176294"/>
    </source>
</evidence>
<reference evidence="2 3" key="1">
    <citation type="submission" date="2016-08" db="EMBL/GenBank/DDBJ databases">
        <title>Hymenobacter coccineus sp. nov., Hymenobacter lapidarius sp. nov. and Hymenobacter glacialis sp. nov., isolated from Antarctic soil.</title>
        <authorList>
            <person name="Sedlacek I."/>
            <person name="Kralova S."/>
            <person name="Kyrova K."/>
            <person name="Maslanova I."/>
            <person name="Stankova E."/>
            <person name="Vrbovska V."/>
            <person name="Nemec M."/>
            <person name="Bartak M."/>
            <person name="Svec P."/>
            <person name="Busse H.-J."/>
            <person name="Pantucek R."/>
        </authorList>
    </citation>
    <scope>NUCLEOTIDE SEQUENCE [LARGE SCALE GENOMIC DNA]</scope>
    <source>
        <strain evidence="2 3">CCM 8643</strain>
    </source>
</reference>
<keyword evidence="1" id="KW-1133">Transmembrane helix</keyword>
<evidence type="ECO:0000256" key="1">
    <source>
        <dbReference type="SAM" id="Phobius"/>
    </source>
</evidence>
<dbReference type="AlphaFoldDB" id="A0A1G1STX9"/>
<dbReference type="EMBL" id="MDZB01000152">
    <property type="protein sequence ID" value="OGX82072.1"/>
    <property type="molecule type" value="Genomic_DNA"/>
</dbReference>
<feature type="transmembrane region" description="Helical" evidence="1">
    <location>
        <begin position="152"/>
        <end position="178"/>
    </location>
</feature>
<protein>
    <submittedName>
        <fullName evidence="2">Uncharacterized protein</fullName>
    </submittedName>
</protein>
<proteinExistence type="predicted"/>
<feature type="transmembrane region" description="Helical" evidence="1">
    <location>
        <begin position="113"/>
        <end position="132"/>
    </location>
</feature>